<reference evidence="4" key="1">
    <citation type="submission" date="2019-01" db="EMBL/GenBank/DDBJ databases">
        <title>Cytophagaceae bacterium strain CAR-16.</title>
        <authorList>
            <person name="Chen W.-M."/>
        </authorList>
    </citation>
    <scope>NUCLEOTIDE SEQUENCE [LARGE SCALE GENOMIC DNA]</scope>
    <source>
        <strain evidence="4">LLJ-11</strain>
    </source>
</reference>
<dbReference type="Gene3D" id="3.40.50.1820">
    <property type="entry name" value="alpha/beta hydrolase"/>
    <property type="match status" value="1"/>
</dbReference>
<gene>
    <name evidence="3" type="ORF">EQG63_08800</name>
</gene>
<dbReference type="PANTHER" id="PTHR12277:SF81">
    <property type="entry name" value="PROTEIN ABHD13"/>
    <property type="match status" value="1"/>
</dbReference>
<evidence type="ECO:0000313" key="4">
    <source>
        <dbReference type="Proteomes" id="UP000290283"/>
    </source>
</evidence>
<keyword evidence="1" id="KW-1133">Transmembrane helix</keyword>
<dbReference type="InterPro" id="IPR029058">
    <property type="entry name" value="AB_hydrolase_fold"/>
</dbReference>
<organism evidence="3 4">
    <name type="scientific">Flavobacterium amnicola</name>
    <dbReference type="NCBI Taxonomy" id="2506422"/>
    <lineage>
        <taxon>Bacteria</taxon>
        <taxon>Pseudomonadati</taxon>
        <taxon>Bacteroidota</taxon>
        <taxon>Flavobacteriia</taxon>
        <taxon>Flavobacteriales</taxon>
        <taxon>Flavobacteriaceae</taxon>
        <taxon>Flavobacterium</taxon>
    </lineage>
</organism>
<dbReference type="Proteomes" id="UP000290283">
    <property type="component" value="Unassembled WGS sequence"/>
</dbReference>
<keyword evidence="4" id="KW-1185">Reference proteome</keyword>
<proteinExistence type="predicted"/>
<dbReference type="PANTHER" id="PTHR12277">
    <property type="entry name" value="ALPHA/BETA HYDROLASE DOMAIN-CONTAINING PROTEIN"/>
    <property type="match status" value="1"/>
</dbReference>
<accession>A0A4V1N1U8</accession>
<evidence type="ECO:0000259" key="2">
    <source>
        <dbReference type="Pfam" id="PF12146"/>
    </source>
</evidence>
<dbReference type="RefSeq" id="WP_129436005.1">
    <property type="nucleotide sequence ID" value="NZ_SBKO01000003.1"/>
</dbReference>
<feature type="transmembrane region" description="Helical" evidence="1">
    <location>
        <begin position="7"/>
        <end position="29"/>
    </location>
</feature>
<evidence type="ECO:0000313" key="3">
    <source>
        <dbReference type="EMBL" id="RXR18356.1"/>
    </source>
</evidence>
<sequence>MVRALKFVAISVVSLFAILYLFAVGYFYINQQEMVFLASKLPADYKFNFNQKFEEFSIPSFDGTKLNGVLFKAENSKGLIFYLHGNRGALDTWGDIADNYTQFGYDIFILDYRGFGKSEGAIEDEEQIYKDISIAYQKLIKRYDEKNVIITGYSIGSGLASYLAAENNPKKLILLSPYYNVTELSSERAPFFPDFLKKFAFMTNNFIPKIKAPIFIFHGTTDAVIGYNHAVRLSKLLKKNDKFFTLKGQGHSKMNDNVEYLKELQQILK</sequence>
<name>A0A4V1N1U8_9FLAO</name>
<dbReference type="GO" id="GO:0016787">
    <property type="term" value="F:hydrolase activity"/>
    <property type="evidence" value="ECO:0007669"/>
    <property type="project" value="UniProtKB-KW"/>
</dbReference>
<comment type="caution">
    <text evidence="3">The sequence shown here is derived from an EMBL/GenBank/DDBJ whole genome shotgun (WGS) entry which is preliminary data.</text>
</comment>
<feature type="domain" description="Serine aminopeptidase S33" evidence="2">
    <location>
        <begin position="75"/>
        <end position="211"/>
    </location>
</feature>
<keyword evidence="1" id="KW-0812">Transmembrane</keyword>
<keyword evidence="3" id="KW-0378">Hydrolase</keyword>
<dbReference type="AlphaFoldDB" id="A0A4V1N1U8"/>
<dbReference type="InterPro" id="IPR022742">
    <property type="entry name" value="Hydrolase_4"/>
</dbReference>
<evidence type="ECO:0000256" key="1">
    <source>
        <dbReference type="SAM" id="Phobius"/>
    </source>
</evidence>
<dbReference type="OrthoDB" id="9777090at2"/>
<dbReference type="SUPFAM" id="SSF53474">
    <property type="entry name" value="alpha/beta-Hydrolases"/>
    <property type="match status" value="1"/>
</dbReference>
<dbReference type="EMBL" id="SBKO01000003">
    <property type="protein sequence ID" value="RXR18356.1"/>
    <property type="molecule type" value="Genomic_DNA"/>
</dbReference>
<protein>
    <submittedName>
        <fullName evidence="3">Alpha/beta fold hydrolase</fullName>
    </submittedName>
</protein>
<keyword evidence="1" id="KW-0472">Membrane</keyword>
<dbReference type="Pfam" id="PF12146">
    <property type="entry name" value="Hydrolase_4"/>
    <property type="match status" value="1"/>
</dbReference>